<name>A0A9X3P8H5_9ACTN</name>
<dbReference type="AlphaFoldDB" id="A0A9X3P8H5"/>
<proteinExistence type="predicted"/>
<dbReference type="FunFam" id="3.40.50.2000:FF:000009">
    <property type="entry name" value="Sterol 3-beta-glucosyltransferase UGT80A2"/>
    <property type="match status" value="1"/>
</dbReference>
<sequence>MRVLLSTYGSRGDVEPMAALAVGLRALGAGAVVCAPPDPEFARLLADANVPMVPIGRAVRPLVTGTGPPPTGAVADRTAALIADAFDRIAAAAADCDAIVATGMFPVAAAARTAADALGLRYRHVSLQPTLLPSLHHPPPERPGHPLPAGIADNRTLWTHDAASMQALYGEAVNRLRVGTGLPPLGNVRDHVYTDNPWLATDPVLSPRLPSDLPVAQTGAWTLTDQHPLAPDLEAFLAAGPPPVYIGFGSIPLRPKEDAARVAIGAARRQGRRVVLASGWADLAPIDVHDDCLAVDEVNQQALFRRVAAVVHHGGAGTTATAAIAGAPQVVVPQIVDQPYWARRVAELGIGAHHTGPGITTRSLSAAIETALTPETRHRAAEVAASIRTDGATTAARLLLDASD</sequence>
<dbReference type="PANTHER" id="PTHR48050:SF13">
    <property type="entry name" value="STEROL 3-BETA-GLUCOSYLTRANSFERASE UGT80A2"/>
    <property type="match status" value="1"/>
</dbReference>
<protein>
    <submittedName>
        <fullName evidence="2">Glycosyltransferase</fullName>
    </submittedName>
</protein>
<evidence type="ECO:0000259" key="1">
    <source>
        <dbReference type="Pfam" id="PF06722"/>
    </source>
</evidence>
<dbReference type="InterPro" id="IPR010610">
    <property type="entry name" value="EryCIII-like_C"/>
</dbReference>
<feature type="domain" description="Erythromycin biosynthesis protein CIII-like C-terminal" evidence="1">
    <location>
        <begin position="290"/>
        <end position="384"/>
    </location>
</feature>
<dbReference type="InterPro" id="IPR002213">
    <property type="entry name" value="UDP_glucos_trans"/>
</dbReference>
<evidence type="ECO:0000313" key="2">
    <source>
        <dbReference type="EMBL" id="MDA1358922.1"/>
    </source>
</evidence>
<gene>
    <name evidence="2" type="ORF">O1R50_04770</name>
</gene>
<keyword evidence="3" id="KW-1185">Reference proteome</keyword>
<dbReference type="GO" id="GO:0017000">
    <property type="term" value="P:antibiotic biosynthetic process"/>
    <property type="evidence" value="ECO:0007669"/>
    <property type="project" value="UniProtKB-ARBA"/>
</dbReference>
<reference evidence="2" key="1">
    <citation type="submission" date="2022-12" db="EMBL/GenBank/DDBJ databases">
        <title>Gycomyces niveus sp.nov.,a novel actinomycete isolated from soil in Shouguan.</title>
        <authorList>
            <person name="Yang X."/>
        </authorList>
    </citation>
    <scope>NUCLEOTIDE SEQUENCE</scope>
    <source>
        <strain evidence="2">NEAU-A15</strain>
    </source>
</reference>
<dbReference type="InterPro" id="IPR050426">
    <property type="entry name" value="Glycosyltransferase_28"/>
</dbReference>
<evidence type="ECO:0000313" key="3">
    <source>
        <dbReference type="Proteomes" id="UP001146067"/>
    </source>
</evidence>
<dbReference type="Proteomes" id="UP001146067">
    <property type="component" value="Unassembled WGS sequence"/>
</dbReference>
<dbReference type="SUPFAM" id="SSF53756">
    <property type="entry name" value="UDP-Glycosyltransferase/glycogen phosphorylase"/>
    <property type="match status" value="1"/>
</dbReference>
<dbReference type="GO" id="GO:0016758">
    <property type="term" value="F:hexosyltransferase activity"/>
    <property type="evidence" value="ECO:0007669"/>
    <property type="project" value="UniProtKB-ARBA"/>
</dbReference>
<dbReference type="PANTHER" id="PTHR48050">
    <property type="entry name" value="STEROL 3-BETA-GLUCOSYLTRANSFERASE"/>
    <property type="match status" value="1"/>
</dbReference>
<comment type="caution">
    <text evidence="2">The sequence shown here is derived from an EMBL/GenBank/DDBJ whole genome shotgun (WGS) entry which is preliminary data.</text>
</comment>
<dbReference type="GO" id="GO:0008194">
    <property type="term" value="F:UDP-glycosyltransferase activity"/>
    <property type="evidence" value="ECO:0007669"/>
    <property type="project" value="InterPro"/>
</dbReference>
<dbReference type="RefSeq" id="WP_270108744.1">
    <property type="nucleotide sequence ID" value="NZ_JAPZVP010000003.1"/>
</dbReference>
<accession>A0A9X3P8H5</accession>
<dbReference type="EMBL" id="JAPZVP010000003">
    <property type="protein sequence ID" value="MDA1358922.1"/>
    <property type="molecule type" value="Genomic_DNA"/>
</dbReference>
<dbReference type="Gene3D" id="3.40.50.2000">
    <property type="entry name" value="Glycogen Phosphorylase B"/>
    <property type="match status" value="2"/>
</dbReference>
<dbReference type="Pfam" id="PF06722">
    <property type="entry name" value="EryCIII-like_C"/>
    <property type="match status" value="1"/>
</dbReference>
<dbReference type="CDD" id="cd03784">
    <property type="entry name" value="GT1_Gtf-like"/>
    <property type="match status" value="1"/>
</dbReference>
<organism evidence="2 3">
    <name type="scientific">Glycomyces luteolus</name>
    <dbReference type="NCBI Taxonomy" id="2670330"/>
    <lineage>
        <taxon>Bacteria</taxon>
        <taxon>Bacillati</taxon>
        <taxon>Actinomycetota</taxon>
        <taxon>Actinomycetes</taxon>
        <taxon>Glycomycetales</taxon>
        <taxon>Glycomycetaceae</taxon>
        <taxon>Glycomyces</taxon>
    </lineage>
</organism>